<feature type="compositionally biased region" description="Polar residues" evidence="1">
    <location>
        <begin position="354"/>
        <end position="379"/>
    </location>
</feature>
<feature type="compositionally biased region" description="Basic and acidic residues" evidence="1">
    <location>
        <begin position="1"/>
        <end position="11"/>
    </location>
</feature>
<evidence type="ECO:0008006" key="4">
    <source>
        <dbReference type="Google" id="ProtNLM"/>
    </source>
</evidence>
<evidence type="ECO:0000256" key="1">
    <source>
        <dbReference type="SAM" id="MobiDB-lite"/>
    </source>
</evidence>
<sequence length="392" mass="45915">MSKKGEKRDGSNEMESAEKFSSLESLIKQMATDQAKQMNLLNQNFERVNYEVLSMKDTLTENNDMVRGNTDQIIKVTKVVEDLEQELAVERKKREKGFDMLYMNMKTSVGEQKHYIKNQTEELSNNILTKIQNHIAVIEDSRNEWRKECDGKLEDIEQRINRIEMRELPSVQGGGAMDLCNIKCRVRFVDTQKQNPIEFLKEFERKYKSLSDKIKIEIFEQHLDGRGMAWFQLVVDKIKTFDELKQKFINYFWDDVEQGKAVELLQTGRFDVSDARKADEYAMIVYQMCKNVDKFPISETKMLQLIAKHFGNTFAQAVIVQGIQDFEIFLKVLNGFPLETIHRECRRSELKPFNEQTSNPRYQQNSNQQYSRHNPQWLPSDNAEGAKGSKNE</sequence>
<reference evidence="2" key="1">
    <citation type="submission" date="2015-05" db="UniProtKB">
        <authorList>
            <consortium name="EnsemblMetazoa"/>
        </authorList>
    </citation>
    <scope>IDENTIFICATION</scope>
</reference>
<dbReference type="AlphaFoldDB" id="T1HS25"/>
<dbReference type="HOGENOM" id="CLU_850773_0_0_1"/>
<organism evidence="2 3">
    <name type="scientific">Rhodnius prolixus</name>
    <name type="common">Triatomid bug</name>
    <dbReference type="NCBI Taxonomy" id="13249"/>
    <lineage>
        <taxon>Eukaryota</taxon>
        <taxon>Metazoa</taxon>
        <taxon>Ecdysozoa</taxon>
        <taxon>Arthropoda</taxon>
        <taxon>Hexapoda</taxon>
        <taxon>Insecta</taxon>
        <taxon>Pterygota</taxon>
        <taxon>Neoptera</taxon>
        <taxon>Paraneoptera</taxon>
        <taxon>Hemiptera</taxon>
        <taxon>Heteroptera</taxon>
        <taxon>Panheteroptera</taxon>
        <taxon>Cimicomorpha</taxon>
        <taxon>Reduviidae</taxon>
        <taxon>Triatominae</taxon>
        <taxon>Rhodnius</taxon>
    </lineage>
</organism>
<protein>
    <recommendedName>
        <fullName evidence="4">Retrotransposon gag domain-containing protein</fullName>
    </recommendedName>
</protein>
<evidence type="ECO:0000313" key="3">
    <source>
        <dbReference type="Proteomes" id="UP000015103"/>
    </source>
</evidence>
<accession>T1HS25</accession>
<proteinExistence type="predicted"/>
<dbReference type="EnsemblMetazoa" id="RPRC006845-RA">
    <property type="protein sequence ID" value="RPRC006845-PA"/>
    <property type="gene ID" value="RPRC006845"/>
</dbReference>
<dbReference type="Proteomes" id="UP000015103">
    <property type="component" value="Unassembled WGS sequence"/>
</dbReference>
<feature type="region of interest" description="Disordered" evidence="1">
    <location>
        <begin position="351"/>
        <end position="392"/>
    </location>
</feature>
<dbReference type="VEuPathDB" id="VectorBase:RPRC006845"/>
<dbReference type="EMBL" id="ACPB03029658">
    <property type="status" value="NOT_ANNOTATED_CDS"/>
    <property type="molecule type" value="Genomic_DNA"/>
</dbReference>
<name>T1HS25_RHOPR</name>
<evidence type="ECO:0000313" key="2">
    <source>
        <dbReference type="EnsemblMetazoa" id="RPRC006845-PA"/>
    </source>
</evidence>
<dbReference type="InParanoid" id="T1HS25"/>
<feature type="region of interest" description="Disordered" evidence="1">
    <location>
        <begin position="1"/>
        <end position="20"/>
    </location>
</feature>
<keyword evidence="3" id="KW-1185">Reference proteome</keyword>